<dbReference type="SUPFAM" id="SSF52540">
    <property type="entry name" value="P-loop containing nucleoside triphosphate hydrolases"/>
    <property type="match status" value="1"/>
</dbReference>
<evidence type="ECO:0000313" key="1">
    <source>
        <dbReference type="EMBL" id="MDT0342957.1"/>
    </source>
</evidence>
<dbReference type="Gene3D" id="3.40.50.300">
    <property type="entry name" value="P-loop containing nucleotide triphosphate hydrolases"/>
    <property type="match status" value="1"/>
</dbReference>
<dbReference type="InterPro" id="IPR011990">
    <property type="entry name" value="TPR-like_helical_dom_sf"/>
</dbReference>
<dbReference type="GO" id="GO:0005524">
    <property type="term" value="F:ATP binding"/>
    <property type="evidence" value="ECO:0007669"/>
    <property type="project" value="UniProtKB-KW"/>
</dbReference>
<comment type="caution">
    <text evidence="1">The sequence shown here is derived from an EMBL/GenBank/DDBJ whole genome shotgun (WGS) entry which is preliminary data.</text>
</comment>
<evidence type="ECO:0000313" key="2">
    <source>
        <dbReference type="Proteomes" id="UP001183246"/>
    </source>
</evidence>
<sequence>MEGSEQRTVRNELSGELTGQAVQVGTVYGGIHLAGPGARPAERPWQLPPVGGLVGRDSELARLERLRKRAAREGRPALGVITGLGGVGKTVLATAWLHTLRSACPDGQLYADLGARSPAGAPATSEVLGWFLNGLGIPPERVPATAAERVALYRTLTAERRLALLLDDAVSAAQVRPLLPAGRSVVAVTSRWRLSGLSLDGGHLLDLEALDTDAAVELLATTLVDGRVEAEWAEARRLVRLCARLPLAVRVAGARLAARPRRSIAVMVRDLAEERDRLAGLGLHGDHDVRAALDMSYRALPERAARLYRLLGLHPGPEFGRAAAAAALGAPDPADAEDAIDMLHDAHLLTEVSDGRYRFHDLVRLHAVERAGSEDDEARRAARRRIWDTYLATATRAEEILDPHHRTLVRGYGAGPVVAEDFGGAEPVVLAWLETELQNLLAVLRAAGSAGEPSLAWQLADALRPFFLRRKHHDARRAAYREGLAAARACGAVEAEFRMLVSGGLGELDTDAPEVALEMFDQAARLCAESGDELGLARTFNYRGLACHRLGRLADAAALFARAAVECPRHGDERAGGLARHNQGEVALAAGRAGEAAAHATAALDTLTAQRDPYNAARATMLLGRARLADGRLAEAETALDSALASLRGMTADWEVARALAALAELAERQRRFGLARDRCREALAVCAALRLPAAAADELRARLDRLDRLAGPAG</sequence>
<organism evidence="1 2">
    <name type="scientific">Streptomyces litchfieldiae</name>
    <dbReference type="NCBI Taxonomy" id="3075543"/>
    <lineage>
        <taxon>Bacteria</taxon>
        <taxon>Bacillati</taxon>
        <taxon>Actinomycetota</taxon>
        <taxon>Actinomycetes</taxon>
        <taxon>Kitasatosporales</taxon>
        <taxon>Streptomycetaceae</taxon>
        <taxon>Streptomyces</taxon>
    </lineage>
</organism>
<dbReference type="Proteomes" id="UP001183246">
    <property type="component" value="Unassembled WGS sequence"/>
</dbReference>
<dbReference type="Gene3D" id="1.25.40.10">
    <property type="entry name" value="Tetratricopeptide repeat domain"/>
    <property type="match status" value="1"/>
</dbReference>
<dbReference type="InterPro" id="IPR019734">
    <property type="entry name" value="TPR_rpt"/>
</dbReference>
<keyword evidence="1" id="KW-0067">ATP-binding</keyword>
<dbReference type="PANTHER" id="PTHR47691">
    <property type="entry name" value="REGULATOR-RELATED"/>
    <property type="match status" value="1"/>
</dbReference>
<dbReference type="SMART" id="SM00028">
    <property type="entry name" value="TPR"/>
    <property type="match status" value="3"/>
</dbReference>
<gene>
    <name evidence="1" type="ORF">RM590_10055</name>
</gene>
<dbReference type="EMBL" id="JAVREL010000004">
    <property type="protein sequence ID" value="MDT0342957.1"/>
    <property type="molecule type" value="Genomic_DNA"/>
</dbReference>
<dbReference type="InterPro" id="IPR027417">
    <property type="entry name" value="P-loop_NTPase"/>
</dbReference>
<accession>A0ABU2MNI8</accession>
<name>A0ABU2MNI8_9ACTN</name>
<keyword evidence="2" id="KW-1185">Reference proteome</keyword>
<keyword evidence="1" id="KW-0547">Nucleotide-binding</keyword>
<dbReference type="RefSeq" id="WP_311704085.1">
    <property type="nucleotide sequence ID" value="NZ_JAVREL010000004.1"/>
</dbReference>
<dbReference type="PRINTS" id="PR00364">
    <property type="entry name" value="DISEASERSIST"/>
</dbReference>
<protein>
    <submittedName>
        <fullName evidence="1">ATP-binding protein</fullName>
    </submittedName>
</protein>
<proteinExistence type="predicted"/>
<dbReference type="PANTHER" id="PTHR47691:SF3">
    <property type="entry name" value="HTH-TYPE TRANSCRIPTIONAL REGULATOR RV0890C-RELATED"/>
    <property type="match status" value="1"/>
</dbReference>
<dbReference type="SUPFAM" id="SSF48452">
    <property type="entry name" value="TPR-like"/>
    <property type="match status" value="1"/>
</dbReference>
<reference evidence="2" key="1">
    <citation type="submission" date="2023-07" db="EMBL/GenBank/DDBJ databases">
        <title>30 novel species of actinomycetes from the DSMZ collection.</title>
        <authorList>
            <person name="Nouioui I."/>
        </authorList>
    </citation>
    <scope>NUCLEOTIDE SEQUENCE [LARGE SCALE GENOMIC DNA]</scope>
    <source>
        <strain evidence="2">DSM 44938</strain>
    </source>
</reference>